<dbReference type="OrthoDB" id="9988974at2759"/>
<keyword evidence="6" id="KW-0449">Lipoprotein</keyword>
<dbReference type="InterPro" id="IPR035914">
    <property type="entry name" value="Sperma_CUB_dom_sf"/>
</dbReference>
<dbReference type="Gene3D" id="4.10.400.10">
    <property type="entry name" value="Low-density Lipoprotein Receptor"/>
    <property type="match status" value="1"/>
</dbReference>
<dbReference type="PANTHER" id="PTHR24652">
    <property type="entry name" value="LOW-DENSITY LIPOPROTEIN RECEPTOR CLASS A DOMAIN-CONTAINING PROTEIN 2"/>
    <property type="match status" value="1"/>
</dbReference>
<dbReference type="PROSITE" id="PS01180">
    <property type="entry name" value="CUB"/>
    <property type="match status" value="1"/>
</dbReference>
<evidence type="ECO:0000313" key="6">
    <source>
        <dbReference type="EMBL" id="GFS60964.1"/>
    </source>
</evidence>
<feature type="region of interest" description="Disordered" evidence="3">
    <location>
        <begin position="255"/>
        <end position="307"/>
    </location>
</feature>
<evidence type="ECO:0000256" key="3">
    <source>
        <dbReference type="SAM" id="MobiDB-lite"/>
    </source>
</evidence>
<name>A0A8X6MIE0_9ARAC</name>
<reference evidence="6" key="1">
    <citation type="submission" date="2020-08" db="EMBL/GenBank/DDBJ databases">
        <title>Multicomponent nature underlies the extraordinary mechanical properties of spider dragline silk.</title>
        <authorList>
            <person name="Kono N."/>
            <person name="Nakamura H."/>
            <person name="Mori M."/>
            <person name="Yoshida Y."/>
            <person name="Ohtoshi R."/>
            <person name="Malay A.D."/>
            <person name="Moran D.A.P."/>
            <person name="Tomita M."/>
            <person name="Numata K."/>
            <person name="Arakawa K."/>
        </authorList>
    </citation>
    <scope>NUCLEOTIDE SEQUENCE</scope>
</reference>
<gene>
    <name evidence="6" type="primary">X975_04368</name>
    <name evidence="6" type="ORF">TNIN_450571</name>
</gene>
<evidence type="ECO:0000256" key="4">
    <source>
        <dbReference type="SAM" id="Phobius"/>
    </source>
</evidence>
<comment type="caution">
    <text evidence="6">The sequence shown here is derived from an EMBL/GenBank/DDBJ whole genome shotgun (WGS) entry which is preliminary data.</text>
</comment>
<evidence type="ECO:0000313" key="7">
    <source>
        <dbReference type="Proteomes" id="UP000886998"/>
    </source>
</evidence>
<dbReference type="InterPro" id="IPR000859">
    <property type="entry name" value="CUB_dom"/>
</dbReference>
<accession>A0A8X6MIE0</accession>
<dbReference type="Pfam" id="PF00057">
    <property type="entry name" value="Ldl_recept_a"/>
    <property type="match status" value="1"/>
</dbReference>
<keyword evidence="1 2" id="KW-1015">Disulfide bond</keyword>
<organism evidence="6 7">
    <name type="scientific">Trichonephila inaurata madagascariensis</name>
    <dbReference type="NCBI Taxonomy" id="2747483"/>
    <lineage>
        <taxon>Eukaryota</taxon>
        <taxon>Metazoa</taxon>
        <taxon>Ecdysozoa</taxon>
        <taxon>Arthropoda</taxon>
        <taxon>Chelicerata</taxon>
        <taxon>Arachnida</taxon>
        <taxon>Araneae</taxon>
        <taxon>Araneomorphae</taxon>
        <taxon>Entelegynae</taxon>
        <taxon>Araneoidea</taxon>
        <taxon>Nephilidae</taxon>
        <taxon>Trichonephila</taxon>
        <taxon>Trichonephila inaurata</taxon>
    </lineage>
</organism>
<dbReference type="Proteomes" id="UP000886998">
    <property type="component" value="Unassembled WGS sequence"/>
</dbReference>
<keyword evidence="4" id="KW-0472">Membrane</keyword>
<proteinExistence type="predicted"/>
<feature type="disulfide bond" evidence="2">
    <location>
        <begin position="178"/>
        <end position="190"/>
    </location>
</feature>
<keyword evidence="4" id="KW-1133">Transmembrane helix</keyword>
<dbReference type="InterPro" id="IPR002172">
    <property type="entry name" value="LDrepeatLR_classA_rpt"/>
</dbReference>
<evidence type="ECO:0000256" key="2">
    <source>
        <dbReference type="PROSITE-ProRule" id="PRU00124"/>
    </source>
</evidence>
<keyword evidence="7" id="KW-1185">Reference proteome</keyword>
<dbReference type="PROSITE" id="PS50068">
    <property type="entry name" value="LDLRA_2"/>
    <property type="match status" value="1"/>
</dbReference>
<feature type="domain" description="CUB" evidence="5">
    <location>
        <begin position="47"/>
        <end position="173"/>
    </location>
</feature>
<dbReference type="SUPFAM" id="SSF49854">
    <property type="entry name" value="Spermadhesin, CUB domain"/>
    <property type="match status" value="1"/>
</dbReference>
<dbReference type="AlphaFoldDB" id="A0A8X6MIE0"/>
<dbReference type="InterPro" id="IPR036055">
    <property type="entry name" value="LDL_receptor-like_sf"/>
</dbReference>
<feature type="transmembrane region" description="Helical" evidence="4">
    <location>
        <begin position="223"/>
        <end position="245"/>
    </location>
</feature>
<dbReference type="CDD" id="cd00112">
    <property type="entry name" value="LDLa"/>
    <property type="match status" value="1"/>
</dbReference>
<dbReference type="SUPFAM" id="SSF57424">
    <property type="entry name" value="LDL receptor-like module"/>
    <property type="match status" value="1"/>
</dbReference>
<keyword evidence="4" id="KW-0812">Transmembrane</keyword>
<dbReference type="InterPro" id="IPR042333">
    <property type="entry name" value="LRAD2/Mig-13-like"/>
</dbReference>
<protein>
    <submittedName>
        <fullName evidence="6">Low-density lipoprotein receptor-related protein 12</fullName>
    </submittedName>
</protein>
<dbReference type="Gene3D" id="2.60.120.290">
    <property type="entry name" value="Spermadhesin, CUB domain"/>
    <property type="match status" value="1"/>
</dbReference>
<dbReference type="SMART" id="SM00192">
    <property type="entry name" value="LDLa"/>
    <property type="match status" value="1"/>
</dbReference>
<keyword evidence="6" id="KW-0675">Receptor</keyword>
<evidence type="ECO:0000256" key="1">
    <source>
        <dbReference type="ARBA" id="ARBA00023157"/>
    </source>
</evidence>
<comment type="caution">
    <text evidence="2">Lacks conserved residue(s) required for the propagation of feature annotation.</text>
</comment>
<feature type="disulfide bond" evidence="2">
    <location>
        <begin position="185"/>
        <end position="203"/>
    </location>
</feature>
<dbReference type="PANTHER" id="PTHR24652:SF69">
    <property type="entry name" value="CUB DOMAIN-CONTAINING PROTEIN"/>
    <property type="match status" value="1"/>
</dbReference>
<dbReference type="EMBL" id="BMAV01027621">
    <property type="protein sequence ID" value="GFS60964.1"/>
    <property type="molecule type" value="Genomic_DNA"/>
</dbReference>
<sequence length="307" mass="34731">MNLTDEFPRCLRRKDRIKAWDTKTLEKKNFKKFASGHYETAYIEDLCSNTTVGIWNLGSESSNSSGILKSSRHHSFMGGMNCTLLLQPPLGFGIVLSVRHLDFRPHHFPNCHSYVQIFENEKSSKICGYSDDLTEYQSYSSEGKALELQFLTVNNSGPQYHSQLTFIVTSYAHLNYHCDTKMFQCGNSRCIWRGLICDGHNNCGDQSDESAHRWSSCGRMSPGVIAGIVVASVMGFLLLIIIPFVCCRCCKYKNQGERGSPREPALIEPTPNYGSRIISRNIQEVESPPEPSTSHRRYRDPPPAYKP</sequence>
<evidence type="ECO:0000259" key="5">
    <source>
        <dbReference type="PROSITE" id="PS01180"/>
    </source>
</evidence>